<dbReference type="PATRIC" id="fig|1618390.3.peg.750"/>
<dbReference type="Gene3D" id="3.40.50.300">
    <property type="entry name" value="P-loop containing nucleotide triphosphate hydrolases"/>
    <property type="match status" value="1"/>
</dbReference>
<dbReference type="Pfam" id="PF13177">
    <property type="entry name" value="DNA_pol3_delta2"/>
    <property type="match status" value="1"/>
</dbReference>
<dbReference type="Proteomes" id="UP000033980">
    <property type="component" value="Unassembled WGS sequence"/>
</dbReference>
<gene>
    <name evidence="1" type="ORF">UV68_C0042G0003</name>
</gene>
<dbReference type="EMBL" id="LCFK01000042">
    <property type="protein sequence ID" value="KKS92598.1"/>
    <property type="molecule type" value="Genomic_DNA"/>
</dbReference>
<dbReference type="InterPro" id="IPR027417">
    <property type="entry name" value="P-loop_NTPase"/>
</dbReference>
<accession>A0A0G1G0X9</accession>
<proteinExistence type="predicted"/>
<evidence type="ECO:0000313" key="2">
    <source>
        <dbReference type="Proteomes" id="UP000033980"/>
    </source>
</evidence>
<evidence type="ECO:0000313" key="1">
    <source>
        <dbReference type="EMBL" id="KKS92598.1"/>
    </source>
</evidence>
<sequence>MLPKIAVIVAADRDVLVSKLGLSKNSILGYEGSIAKVVDLRDWIYSSINIARQREDLTVVVWDADQLSSECQAVLLKPMEEFGVVVKFILVVQNENLLSPTILSRGVVEYHYSEKLSEDKYWSEIRKCWSSGPSAIIAFVDQLSKDEAPLLLEEIILKLKAGLLNEVNQKRLESLNLALDCLADLKQTNINYKLSVDNFLINSWKLIKA</sequence>
<evidence type="ECO:0008006" key="3">
    <source>
        <dbReference type="Google" id="ProtNLM"/>
    </source>
</evidence>
<organism evidence="1 2">
    <name type="scientific">Candidatus Collierbacteria bacterium GW2011_GWC2_43_12</name>
    <dbReference type="NCBI Taxonomy" id="1618390"/>
    <lineage>
        <taxon>Bacteria</taxon>
        <taxon>Candidatus Collieribacteriota</taxon>
    </lineage>
</organism>
<name>A0A0G1G0X9_9BACT</name>
<reference evidence="1 2" key="1">
    <citation type="journal article" date="2015" name="Nature">
        <title>rRNA introns, odd ribosomes, and small enigmatic genomes across a large radiation of phyla.</title>
        <authorList>
            <person name="Brown C.T."/>
            <person name="Hug L.A."/>
            <person name="Thomas B.C."/>
            <person name="Sharon I."/>
            <person name="Castelle C.J."/>
            <person name="Singh A."/>
            <person name="Wilkins M.J."/>
            <person name="Williams K.H."/>
            <person name="Banfield J.F."/>
        </authorList>
    </citation>
    <scope>NUCLEOTIDE SEQUENCE [LARGE SCALE GENOMIC DNA]</scope>
</reference>
<dbReference type="AlphaFoldDB" id="A0A0G1G0X9"/>
<comment type="caution">
    <text evidence="1">The sequence shown here is derived from an EMBL/GenBank/DDBJ whole genome shotgun (WGS) entry which is preliminary data.</text>
</comment>
<dbReference type="SUPFAM" id="SSF52540">
    <property type="entry name" value="P-loop containing nucleoside triphosphate hydrolases"/>
    <property type="match status" value="1"/>
</dbReference>
<protein>
    <recommendedName>
        <fullName evidence="3">Polymerase III, delta subunit protein</fullName>
    </recommendedName>
</protein>